<comment type="caution">
    <text evidence="2">The sequence shown here is derived from an EMBL/GenBank/DDBJ whole genome shotgun (WGS) entry which is preliminary data.</text>
</comment>
<proteinExistence type="predicted"/>
<evidence type="ECO:0000256" key="1">
    <source>
        <dbReference type="SAM" id="Phobius"/>
    </source>
</evidence>
<dbReference type="RefSeq" id="WP_249332308.1">
    <property type="nucleotide sequence ID" value="NZ_JACRSY010000008.1"/>
</dbReference>
<dbReference type="Proteomes" id="UP000655830">
    <property type="component" value="Unassembled WGS sequence"/>
</dbReference>
<evidence type="ECO:0000313" key="2">
    <source>
        <dbReference type="EMBL" id="MBC8579154.1"/>
    </source>
</evidence>
<feature type="transmembrane region" description="Helical" evidence="1">
    <location>
        <begin position="42"/>
        <end position="59"/>
    </location>
</feature>
<keyword evidence="1" id="KW-0812">Transmembrane</keyword>
<keyword evidence="1" id="KW-1133">Transmembrane helix</keyword>
<dbReference type="AlphaFoldDB" id="A0A926EF44"/>
<feature type="transmembrane region" description="Helical" evidence="1">
    <location>
        <begin position="7"/>
        <end position="36"/>
    </location>
</feature>
<name>A0A926EF44_9FIRM</name>
<sequence length="61" mass="6463">MNKLKIFLLLTLVLIASFMLLQALLFAGGVVGYLIAGNIGRIIGQIVLVSMGLSAYLLVAN</sequence>
<keyword evidence="3" id="KW-1185">Reference proteome</keyword>
<evidence type="ECO:0000313" key="3">
    <source>
        <dbReference type="Proteomes" id="UP000655830"/>
    </source>
</evidence>
<protein>
    <submittedName>
        <fullName evidence="2">Uncharacterized protein</fullName>
    </submittedName>
</protein>
<accession>A0A926EF44</accession>
<organism evidence="2 3">
    <name type="scientific">Zhenhengia yiwuensis</name>
    <dbReference type="NCBI Taxonomy" id="2763666"/>
    <lineage>
        <taxon>Bacteria</taxon>
        <taxon>Bacillati</taxon>
        <taxon>Bacillota</taxon>
        <taxon>Clostridia</taxon>
        <taxon>Lachnospirales</taxon>
        <taxon>Lachnospiraceae</taxon>
        <taxon>Zhenhengia</taxon>
    </lineage>
</organism>
<gene>
    <name evidence="2" type="ORF">H8718_06335</name>
</gene>
<dbReference type="EMBL" id="JACRSY010000008">
    <property type="protein sequence ID" value="MBC8579154.1"/>
    <property type="molecule type" value="Genomic_DNA"/>
</dbReference>
<reference evidence="2" key="1">
    <citation type="submission" date="2020-08" db="EMBL/GenBank/DDBJ databases">
        <title>Genome public.</title>
        <authorList>
            <person name="Liu C."/>
            <person name="Sun Q."/>
        </authorList>
    </citation>
    <scope>NUCLEOTIDE SEQUENCE</scope>
    <source>
        <strain evidence="2">NSJ-12</strain>
    </source>
</reference>
<keyword evidence="1" id="KW-0472">Membrane</keyword>